<evidence type="ECO:0000313" key="6">
    <source>
        <dbReference type="EMBL" id="MUV12822.1"/>
    </source>
</evidence>
<dbReference type="PROSITE" id="PS50887">
    <property type="entry name" value="GGDEF"/>
    <property type="match status" value="1"/>
</dbReference>
<name>A0A7C9M1Q9_9GAMM</name>
<dbReference type="SUPFAM" id="SSF52172">
    <property type="entry name" value="CheY-like"/>
    <property type="match status" value="1"/>
</dbReference>
<feature type="region of interest" description="Disordered" evidence="2">
    <location>
        <begin position="25"/>
        <end position="99"/>
    </location>
</feature>
<dbReference type="PROSITE" id="PS50110">
    <property type="entry name" value="RESPONSE_REGULATORY"/>
    <property type="match status" value="1"/>
</dbReference>
<dbReference type="PROSITE" id="PS50883">
    <property type="entry name" value="EAL"/>
    <property type="match status" value="1"/>
</dbReference>
<organism evidence="6 7">
    <name type="scientific">Noviluteimonas gilva</name>
    <dbReference type="NCBI Taxonomy" id="2682097"/>
    <lineage>
        <taxon>Bacteria</taxon>
        <taxon>Pseudomonadati</taxon>
        <taxon>Pseudomonadota</taxon>
        <taxon>Gammaproteobacteria</taxon>
        <taxon>Lysobacterales</taxon>
        <taxon>Lysobacteraceae</taxon>
        <taxon>Noviluteimonas</taxon>
    </lineage>
</organism>
<dbReference type="InterPro" id="IPR001789">
    <property type="entry name" value="Sig_transdc_resp-reg_receiver"/>
</dbReference>
<dbReference type="InterPro" id="IPR001633">
    <property type="entry name" value="EAL_dom"/>
</dbReference>
<proteinExistence type="predicted"/>
<dbReference type="CDD" id="cd01948">
    <property type="entry name" value="EAL"/>
    <property type="match status" value="1"/>
</dbReference>
<protein>
    <submittedName>
        <fullName evidence="6">EAL domain-containing protein</fullName>
    </submittedName>
</protein>
<dbReference type="EMBL" id="WOXT01000001">
    <property type="protein sequence ID" value="MUV12822.1"/>
    <property type="molecule type" value="Genomic_DNA"/>
</dbReference>
<dbReference type="SUPFAM" id="SSF55073">
    <property type="entry name" value="Nucleotide cyclase"/>
    <property type="match status" value="1"/>
</dbReference>
<sequence>MPDAASTAQLISVAENLLLQLPTAAKAADDEPAARAETPPQGYWRRWSEDAPAVDAAPDATAQDATPGEPVPTSASASTGSSPTPATADNVPLPPLGTGEEPPYRVLIVEDDRAQAMFAEGVLNGAGIEAVVAAESRDVLDMMERVKPDLVLMDLHMPGMSGTELTTMIRAHESFLHTPIVFLTGDPDPEKQYEVLEVGADDFLQKPIRPRHLIAAIESRVKRARALGKQRMTEASRHPATGLMARPVLLQQLSTALPVNAGGVYFLEIEGTSTLRERFGYAALERLMTEAGRRLGALAGAHPATRLNDHSFLIYTPNLEDLALDRQARVWRDGLSQKPFDVDGHSIKLRVTVGYTALRHGFTDAGSALEAAEQASRHARSQALGIFAYEPPNHGQTSDLSDYLRDALADDRFELIYQPIVAVAGGDEAQYQTLLRMQAADGTLHNAAEIVPAAEQAGMIHDIDRWVLERALDVLQQRRAQSRPVRLFVPQSSRTLARDAYAEWLASAIAVRGLEGPSLVIDIRLADALIHAVTLKSFCDQLVPVGVQFCLSQYEHSPDADSLLTQLPLGYIRLSARYAHADGGALRDAMRTSIDRAHRQGLQVIGHSVEDPQAAATLWMSGIDFIQGNLVQQAASELDFDFKNAVL</sequence>
<accession>A0A7C9M1Q9</accession>
<dbReference type="Pfam" id="PF00563">
    <property type="entry name" value="EAL"/>
    <property type="match status" value="1"/>
</dbReference>
<dbReference type="PANTHER" id="PTHR33121">
    <property type="entry name" value="CYCLIC DI-GMP PHOSPHODIESTERASE PDEF"/>
    <property type="match status" value="1"/>
</dbReference>
<dbReference type="PANTHER" id="PTHR33121:SF70">
    <property type="entry name" value="SIGNALING PROTEIN YKOW"/>
    <property type="match status" value="1"/>
</dbReference>
<dbReference type="GO" id="GO:0071111">
    <property type="term" value="F:cyclic-guanylate-specific phosphodiesterase activity"/>
    <property type="evidence" value="ECO:0007669"/>
    <property type="project" value="InterPro"/>
</dbReference>
<dbReference type="Gene3D" id="3.40.50.2300">
    <property type="match status" value="1"/>
</dbReference>
<dbReference type="InterPro" id="IPR050706">
    <property type="entry name" value="Cyclic-di-GMP_PDE-like"/>
</dbReference>
<dbReference type="InterPro" id="IPR011006">
    <property type="entry name" value="CheY-like_superfamily"/>
</dbReference>
<gene>
    <name evidence="6" type="ORF">GN331_01215</name>
</gene>
<dbReference type="SMART" id="SM00448">
    <property type="entry name" value="REC"/>
    <property type="match status" value="1"/>
</dbReference>
<dbReference type="GO" id="GO:0000160">
    <property type="term" value="P:phosphorelay signal transduction system"/>
    <property type="evidence" value="ECO:0007669"/>
    <property type="project" value="InterPro"/>
</dbReference>
<dbReference type="Pfam" id="PF00072">
    <property type="entry name" value="Response_reg"/>
    <property type="match status" value="1"/>
</dbReference>
<feature type="domain" description="EAL" evidence="4">
    <location>
        <begin position="397"/>
        <end position="647"/>
    </location>
</feature>
<dbReference type="AlphaFoldDB" id="A0A7C9M1Q9"/>
<dbReference type="SMART" id="SM00267">
    <property type="entry name" value="GGDEF"/>
    <property type="match status" value="1"/>
</dbReference>
<dbReference type="Gene3D" id="3.30.70.270">
    <property type="match status" value="1"/>
</dbReference>
<dbReference type="InterPro" id="IPR029787">
    <property type="entry name" value="Nucleotide_cyclase"/>
</dbReference>
<evidence type="ECO:0000259" key="3">
    <source>
        <dbReference type="PROSITE" id="PS50110"/>
    </source>
</evidence>
<feature type="domain" description="GGDEF" evidence="5">
    <location>
        <begin position="260"/>
        <end position="392"/>
    </location>
</feature>
<feature type="modified residue" description="4-aspartylphosphate" evidence="1">
    <location>
        <position position="154"/>
    </location>
</feature>
<evidence type="ECO:0000256" key="2">
    <source>
        <dbReference type="SAM" id="MobiDB-lite"/>
    </source>
</evidence>
<feature type="domain" description="Response regulatory" evidence="3">
    <location>
        <begin position="105"/>
        <end position="221"/>
    </location>
</feature>
<keyword evidence="7" id="KW-1185">Reference proteome</keyword>
<evidence type="ECO:0000259" key="4">
    <source>
        <dbReference type="PROSITE" id="PS50883"/>
    </source>
</evidence>
<dbReference type="CDD" id="cd17546">
    <property type="entry name" value="REC_hyHK_CKI1_RcsC-like"/>
    <property type="match status" value="1"/>
</dbReference>
<dbReference type="InterPro" id="IPR043128">
    <property type="entry name" value="Rev_trsase/Diguanyl_cyclase"/>
</dbReference>
<dbReference type="SUPFAM" id="SSF141868">
    <property type="entry name" value="EAL domain-like"/>
    <property type="match status" value="1"/>
</dbReference>
<comment type="caution">
    <text evidence="6">The sequence shown here is derived from an EMBL/GenBank/DDBJ whole genome shotgun (WGS) entry which is preliminary data.</text>
</comment>
<dbReference type="Gene3D" id="3.20.20.450">
    <property type="entry name" value="EAL domain"/>
    <property type="match status" value="1"/>
</dbReference>
<evidence type="ECO:0000259" key="5">
    <source>
        <dbReference type="PROSITE" id="PS50887"/>
    </source>
</evidence>
<dbReference type="Pfam" id="PF00990">
    <property type="entry name" value="GGDEF"/>
    <property type="match status" value="1"/>
</dbReference>
<dbReference type="InterPro" id="IPR000160">
    <property type="entry name" value="GGDEF_dom"/>
</dbReference>
<keyword evidence="1" id="KW-0597">Phosphoprotein</keyword>
<dbReference type="InterPro" id="IPR035919">
    <property type="entry name" value="EAL_sf"/>
</dbReference>
<evidence type="ECO:0000313" key="7">
    <source>
        <dbReference type="Proteomes" id="UP000479692"/>
    </source>
</evidence>
<feature type="compositionally biased region" description="Low complexity" evidence="2">
    <location>
        <begin position="50"/>
        <end position="88"/>
    </location>
</feature>
<dbReference type="Proteomes" id="UP000479692">
    <property type="component" value="Unassembled WGS sequence"/>
</dbReference>
<evidence type="ECO:0000256" key="1">
    <source>
        <dbReference type="PROSITE-ProRule" id="PRU00169"/>
    </source>
</evidence>
<dbReference type="SMART" id="SM00052">
    <property type="entry name" value="EAL"/>
    <property type="match status" value="1"/>
</dbReference>
<reference evidence="6 7" key="1">
    <citation type="submission" date="2019-12" db="EMBL/GenBank/DDBJ databases">
        <authorList>
            <person name="Xu J."/>
        </authorList>
    </citation>
    <scope>NUCLEOTIDE SEQUENCE [LARGE SCALE GENOMIC DNA]</scope>
    <source>
        <strain evidence="6 7">HX-5-24</strain>
    </source>
</reference>